<feature type="region of interest" description="Disordered" evidence="1">
    <location>
        <begin position="245"/>
        <end position="264"/>
    </location>
</feature>
<accession>A0AAQ3U7B9</accession>
<dbReference type="PANTHER" id="PTHR11439">
    <property type="entry name" value="GAG-POL-RELATED RETROTRANSPOSON"/>
    <property type="match status" value="1"/>
</dbReference>
<gene>
    <name evidence="3" type="ORF">U9M48_032214</name>
</gene>
<evidence type="ECO:0000313" key="4">
    <source>
        <dbReference type="Proteomes" id="UP001341281"/>
    </source>
</evidence>
<evidence type="ECO:0000313" key="3">
    <source>
        <dbReference type="EMBL" id="WVZ85267.1"/>
    </source>
</evidence>
<dbReference type="AlphaFoldDB" id="A0AAQ3U7B9"/>
<protein>
    <recommendedName>
        <fullName evidence="2">Reverse transcriptase Ty1/copia-type domain-containing protein</fullName>
    </recommendedName>
</protein>
<dbReference type="PANTHER" id="PTHR11439:SF524">
    <property type="entry name" value="RNA-DIRECTED DNA POLYMERASE, PROTEIN KINASE RLK-PELLE-DLSV FAMILY"/>
    <property type="match status" value="1"/>
</dbReference>
<dbReference type="SUPFAM" id="SSF56672">
    <property type="entry name" value="DNA/RNA polymerases"/>
    <property type="match status" value="1"/>
</dbReference>
<dbReference type="Pfam" id="PF07727">
    <property type="entry name" value="RVT_2"/>
    <property type="match status" value="1"/>
</dbReference>
<sequence length="493" mass="55922">MADEFSALMSNRTWELVPRPPNANVVSGKWVYRHKLKPDRSLDRYKARWVLRSFSQQEGIDFDQTFSPVIKPATIRVVLSLALAANWSVRQLDVKNAFLHGHLTETVYAQQPSGFVDSTKPDFVCRPNRSLYGLKQAPRAWFTRFTSFLKQIGFTASVSDPSLFIFKNGSDTAYLLLYVDDIILTTSSPSLTSRIVGSLRSVFSMTDMGDLHYFLGIAVTHSSNGFFLSQQKYANEILERANMHNSKPCSTPIDTQRKLSSNSGDPFSDPTLYRSLAGALQYLTFTHREITHAVQQVCLHMHDPRDFHFALIKRILHYIKGCTEFGLHLSRFPCDQLLAYSEADWAGCPDTRKSTSGFCIFLGSNLLSWSSKRQHTVSRSSAEAEYRAVANAVAEMCWLRQLLCELHHPLKKATVVYCDNISAVYLSSNPVQHQRTKHIEIDLHFVRERVSLGEVWVLHVSSSSQFTDIFTKGLPTPLFQEFRSSLTVHAPPR</sequence>
<feature type="domain" description="Reverse transcriptase Ty1/copia-type" evidence="2">
    <location>
        <begin position="11"/>
        <end position="253"/>
    </location>
</feature>
<organism evidence="3 4">
    <name type="scientific">Paspalum notatum var. saurae</name>
    <dbReference type="NCBI Taxonomy" id="547442"/>
    <lineage>
        <taxon>Eukaryota</taxon>
        <taxon>Viridiplantae</taxon>
        <taxon>Streptophyta</taxon>
        <taxon>Embryophyta</taxon>
        <taxon>Tracheophyta</taxon>
        <taxon>Spermatophyta</taxon>
        <taxon>Magnoliopsida</taxon>
        <taxon>Liliopsida</taxon>
        <taxon>Poales</taxon>
        <taxon>Poaceae</taxon>
        <taxon>PACMAD clade</taxon>
        <taxon>Panicoideae</taxon>
        <taxon>Andropogonodae</taxon>
        <taxon>Paspaleae</taxon>
        <taxon>Paspalinae</taxon>
        <taxon>Paspalum</taxon>
    </lineage>
</organism>
<dbReference type="CDD" id="cd09272">
    <property type="entry name" value="RNase_HI_RT_Ty1"/>
    <property type="match status" value="1"/>
</dbReference>
<keyword evidence="4" id="KW-1185">Reference proteome</keyword>
<proteinExistence type="predicted"/>
<dbReference type="EMBL" id="CP144751">
    <property type="protein sequence ID" value="WVZ85267.1"/>
    <property type="molecule type" value="Genomic_DNA"/>
</dbReference>
<dbReference type="Proteomes" id="UP001341281">
    <property type="component" value="Chromosome 07"/>
</dbReference>
<evidence type="ECO:0000259" key="2">
    <source>
        <dbReference type="Pfam" id="PF07727"/>
    </source>
</evidence>
<dbReference type="InterPro" id="IPR013103">
    <property type="entry name" value="RVT_2"/>
</dbReference>
<reference evidence="3 4" key="1">
    <citation type="submission" date="2024-02" db="EMBL/GenBank/DDBJ databases">
        <title>High-quality chromosome-scale genome assembly of Pensacola bahiagrass (Paspalum notatum Flugge var. saurae).</title>
        <authorList>
            <person name="Vega J.M."/>
            <person name="Podio M."/>
            <person name="Orjuela J."/>
            <person name="Siena L.A."/>
            <person name="Pessino S.C."/>
            <person name="Combes M.C."/>
            <person name="Mariac C."/>
            <person name="Albertini E."/>
            <person name="Pupilli F."/>
            <person name="Ortiz J.P.A."/>
            <person name="Leblanc O."/>
        </authorList>
    </citation>
    <scope>NUCLEOTIDE SEQUENCE [LARGE SCALE GENOMIC DNA]</scope>
    <source>
        <strain evidence="3">R1</strain>
        <tissue evidence="3">Leaf</tissue>
    </source>
</reference>
<dbReference type="InterPro" id="IPR043502">
    <property type="entry name" value="DNA/RNA_pol_sf"/>
</dbReference>
<name>A0AAQ3U7B9_PASNO</name>
<evidence type="ECO:0000256" key="1">
    <source>
        <dbReference type="SAM" id="MobiDB-lite"/>
    </source>
</evidence>